<name>A0AA88UAN9_9ASTE</name>
<feature type="compositionally biased region" description="Basic and acidic residues" evidence="1">
    <location>
        <begin position="105"/>
        <end position="130"/>
    </location>
</feature>
<dbReference type="AlphaFoldDB" id="A0AA88UAN9"/>
<organism evidence="3 4">
    <name type="scientific">Escallonia rubra</name>
    <dbReference type="NCBI Taxonomy" id="112253"/>
    <lineage>
        <taxon>Eukaryota</taxon>
        <taxon>Viridiplantae</taxon>
        <taxon>Streptophyta</taxon>
        <taxon>Embryophyta</taxon>
        <taxon>Tracheophyta</taxon>
        <taxon>Spermatophyta</taxon>
        <taxon>Magnoliopsida</taxon>
        <taxon>eudicotyledons</taxon>
        <taxon>Gunneridae</taxon>
        <taxon>Pentapetalae</taxon>
        <taxon>asterids</taxon>
        <taxon>campanulids</taxon>
        <taxon>Escalloniales</taxon>
        <taxon>Escalloniaceae</taxon>
        <taxon>Escallonia</taxon>
    </lineage>
</organism>
<protein>
    <recommendedName>
        <fullName evidence="2">SHSP domain-containing protein</fullName>
    </recommendedName>
</protein>
<feature type="compositionally biased region" description="Gly residues" evidence="1">
    <location>
        <begin position="82"/>
        <end position="103"/>
    </location>
</feature>
<evidence type="ECO:0000259" key="2">
    <source>
        <dbReference type="Pfam" id="PF00011"/>
    </source>
</evidence>
<evidence type="ECO:0000313" key="3">
    <source>
        <dbReference type="EMBL" id="KAK2976558.1"/>
    </source>
</evidence>
<feature type="compositionally biased region" description="Basic and acidic residues" evidence="1">
    <location>
        <begin position="164"/>
        <end position="184"/>
    </location>
</feature>
<dbReference type="InterPro" id="IPR002068">
    <property type="entry name" value="A-crystallin/Hsp20_dom"/>
</dbReference>
<feature type="region of interest" description="Disordered" evidence="1">
    <location>
        <begin position="163"/>
        <end position="184"/>
    </location>
</feature>
<reference evidence="3" key="1">
    <citation type="submission" date="2022-12" db="EMBL/GenBank/DDBJ databases">
        <title>Draft genome assemblies for two species of Escallonia (Escalloniales).</title>
        <authorList>
            <person name="Chanderbali A."/>
            <person name="Dervinis C."/>
            <person name="Anghel I."/>
            <person name="Soltis D."/>
            <person name="Soltis P."/>
            <person name="Zapata F."/>
        </authorList>
    </citation>
    <scope>NUCLEOTIDE SEQUENCE</scope>
    <source>
        <strain evidence="3">UCBG92.1500</strain>
        <tissue evidence="3">Leaf</tissue>
    </source>
</reference>
<dbReference type="InterPro" id="IPR008978">
    <property type="entry name" value="HSP20-like_chaperone"/>
</dbReference>
<dbReference type="Gene3D" id="2.60.40.790">
    <property type="match status" value="1"/>
</dbReference>
<gene>
    <name evidence="3" type="ORF">RJ640_001729</name>
</gene>
<proteinExistence type="predicted"/>
<dbReference type="Pfam" id="PF00011">
    <property type="entry name" value="HSP20"/>
    <property type="match status" value="1"/>
</dbReference>
<feature type="region of interest" description="Disordered" evidence="1">
    <location>
        <begin position="68"/>
        <end position="151"/>
    </location>
</feature>
<evidence type="ECO:0000313" key="4">
    <source>
        <dbReference type="Proteomes" id="UP001187471"/>
    </source>
</evidence>
<dbReference type="Proteomes" id="UP001187471">
    <property type="component" value="Unassembled WGS sequence"/>
</dbReference>
<feature type="domain" description="SHSP" evidence="2">
    <location>
        <begin position="142"/>
        <end position="177"/>
    </location>
</feature>
<accession>A0AA88UAN9</accession>
<sequence>MVDGDEVGSEVGGVVTDGLSYGETVAGGVVLVKGTVGCNCGLLVADGRWVGQRQEGLLDDALQALFAESEQGDGGDRRCGEAPGGDGGGVGDRAGIEGDGGAEQPGRDQGREGGDRGRGSGGQHEDRQEGDTGGARVQGRPTGLKNEEVKVEVEEGRVLQISGERNKEKEEKHILIRRGEDGRN</sequence>
<comment type="caution">
    <text evidence="3">The sequence shown here is derived from an EMBL/GenBank/DDBJ whole genome shotgun (WGS) entry which is preliminary data.</text>
</comment>
<dbReference type="EMBL" id="JAVXUO010002060">
    <property type="protein sequence ID" value="KAK2976558.1"/>
    <property type="molecule type" value="Genomic_DNA"/>
</dbReference>
<evidence type="ECO:0000256" key="1">
    <source>
        <dbReference type="SAM" id="MobiDB-lite"/>
    </source>
</evidence>
<keyword evidence="4" id="KW-1185">Reference proteome</keyword>